<evidence type="ECO:0000313" key="1">
    <source>
        <dbReference type="EMBL" id="PWJ53383.1"/>
    </source>
</evidence>
<dbReference type="AlphaFoldDB" id="A0A316A714"/>
<evidence type="ECO:0000313" key="2">
    <source>
        <dbReference type="Proteomes" id="UP000245880"/>
    </source>
</evidence>
<accession>A0A316A714</accession>
<gene>
    <name evidence="1" type="ORF">CLV98_12419</name>
</gene>
<protein>
    <submittedName>
        <fullName evidence="1">Uncharacterized protein</fullName>
    </submittedName>
</protein>
<dbReference type="EMBL" id="QGDT01000024">
    <property type="protein sequence ID" value="PWJ53383.1"/>
    <property type="molecule type" value="Genomic_DNA"/>
</dbReference>
<dbReference type="RefSeq" id="WP_158281316.1">
    <property type="nucleotide sequence ID" value="NZ_QGDT01000024.1"/>
</dbReference>
<proteinExistence type="predicted"/>
<reference evidence="1 2" key="1">
    <citation type="submission" date="2018-03" db="EMBL/GenBank/DDBJ databases">
        <title>Genomic Encyclopedia of Archaeal and Bacterial Type Strains, Phase II (KMG-II): from individual species to whole genera.</title>
        <authorList>
            <person name="Goeker M."/>
        </authorList>
    </citation>
    <scope>NUCLEOTIDE SEQUENCE [LARGE SCALE GENOMIC DNA]</scope>
    <source>
        <strain evidence="1 2">DSM 100346</strain>
    </source>
</reference>
<sequence length="57" mass="6363">MTDGKLDSFYHLPGPDISQFAAHFVPQVKEIRKSSIHYVGQQYQDDAIVKLSNASAL</sequence>
<comment type="caution">
    <text evidence="1">The sequence shown here is derived from an EMBL/GenBank/DDBJ whole genome shotgun (WGS) entry which is preliminary data.</text>
</comment>
<keyword evidence="2" id="KW-1185">Reference proteome</keyword>
<name>A0A316A714_9BACT</name>
<dbReference type="Proteomes" id="UP000245880">
    <property type="component" value="Unassembled WGS sequence"/>
</dbReference>
<organism evidence="1 2">
    <name type="scientific">Dyadobacter jejuensis</name>
    <dbReference type="NCBI Taxonomy" id="1082580"/>
    <lineage>
        <taxon>Bacteria</taxon>
        <taxon>Pseudomonadati</taxon>
        <taxon>Bacteroidota</taxon>
        <taxon>Cytophagia</taxon>
        <taxon>Cytophagales</taxon>
        <taxon>Spirosomataceae</taxon>
        <taxon>Dyadobacter</taxon>
    </lineage>
</organism>